<keyword evidence="12" id="KW-0175">Coiled coil</keyword>
<keyword evidence="7 10" id="KW-0648">Protein biosynthesis</keyword>
<feature type="coiled-coil region" evidence="12">
    <location>
        <begin position="255"/>
        <end position="282"/>
    </location>
</feature>
<dbReference type="PANTHER" id="PTHR11956:SF5">
    <property type="entry name" value="ARGININE--TRNA LIGASE, CYTOPLASMIC"/>
    <property type="match status" value="1"/>
</dbReference>
<evidence type="ECO:0000313" key="15">
    <source>
        <dbReference type="EMBL" id="QDU97204.1"/>
    </source>
</evidence>
<dbReference type="PROSITE" id="PS00178">
    <property type="entry name" value="AA_TRNA_LIGASE_I"/>
    <property type="match status" value="1"/>
</dbReference>
<dbReference type="SUPFAM" id="SSF47323">
    <property type="entry name" value="Anticodon-binding domain of a subclass of class I aminoacyl-tRNA synthetases"/>
    <property type="match status" value="1"/>
</dbReference>
<dbReference type="SMART" id="SM00836">
    <property type="entry name" value="DALR_1"/>
    <property type="match status" value="1"/>
</dbReference>
<keyword evidence="3 10" id="KW-0963">Cytoplasm</keyword>
<evidence type="ECO:0000256" key="7">
    <source>
        <dbReference type="ARBA" id="ARBA00022917"/>
    </source>
</evidence>
<dbReference type="SUPFAM" id="SSF55190">
    <property type="entry name" value="Arginyl-tRNA synthetase (ArgRS), N-terminal 'additional' domain"/>
    <property type="match status" value="1"/>
</dbReference>
<dbReference type="NCBIfam" id="TIGR00456">
    <property type="entry name" value="argS"/>
    <property type="match status" value="1"/>
</dbReference>
<dbReference type="InterPro" id="IPR014729">
    <property type="entry name" value="Rossmann-like_a/b/a_fold"/>
</dbReference>
<dbReference type="AlphaFoldDB" id="A0A518DZD5"/>
<evidence type="ECO:0000256" key="8">
    <source>
        <dbReference type="ARBA" id="ARBA00023146"/>
    </source>
</evidence>
<dbReference type="SMART" id="SM01016">
    <property type="entry name" value="Arg_tRNA_synt_N"/>
    <property type="match status" value="1"/>
</dbReference>
<evidence type="ECO:0000256" key="9">
    <source>
        <dbReference type="ARBA" id="ARBA00049339"/>
    </source>
</evidence>
<comment type="catalytic activity">
    <reaction evidence="9 10">
        <text>tRNA(Arg) + L-arginine + ATP = L-arginyl-tRNA(Arg) + AMP + diphosphate</text>
        <dbReference type="Rhea" id="RHEA:20301"/>
        <dbReference type="Rhea" id="RHEA-COMP:9658"/>
        <dbReference type="Rhea" id="RHEA-COMP:9673"/>
        <dbReference type="ChEBI" id="CHEBI:30616"/>
        <dbReference type="ChEBI" id="CHEBI:32682"/>
        <dbReference type="ChEBI" id="CHEBI:33019"/>
        <dbReference type="ChEBI" id="CHEBI:78442"/>
        <dbReference type="ChEBI" id="CHEBI:78513"/>
        <dbReference type="ChEBI" id="CHEBI:456215"/>
        <dbReference type="EC" id="6.1.1.19"/>
    </reaction>
</comment>
<dbReference type="Gene3D" id="3.40.50.620">
    <property type="entry name" value="HUPs"/>
    <property type="match status" value="1"/>
</dbReference>
<feature type="short sequence motif" description="'HIGH' region" evidence="10">
    <location>
        <begin position="131"/>
        <end position="141"/>
    </location>
</feature>
<evidence type="ECO:0000256" key="12">
    <source>
        <dbReference type="SAM" id="Coils"/>
    </source>
</evidence>
<keyword evidence="8 10" id="KW-0030">Aminoacyl-tRNA synthetase</keyword>
<dbReference type="Proteomes" id="UP000317648">
    <property type="component" value="Chromosome"/>
</dbReference>
<dbReference type="EC" id="6.1.1.19" evidence="10"/>
<evidence type="ECO:0000256" key="2">
    <source>
        <dbReference type="ARBA" id="ARBA00005594"/>
    </source>
</evidence>
<dbReference type="RefSeq" id="WP_145055991.1">
    <property type="nucleotide sequence ID" value="NZ_CP036433.1"/>
</dbReference>
<dbReference type="InterPro" id="IPR035684">
    <property type="entry name" value="ArgRS_core"/>
</dbReference>
<evidence type="ECO:0000259" key="13">
    <source>
        <dbReference type="SMART" id="SM00836"/>
    </source>
</evidence>
<dbReference type="InterPro" id="IPR036695">
    <property type="entry name" value="Arg-tRNA-synth_N_sf"/>
</dbReference>
<keyword evidence="4 10" id="KW-0436">Ligase</keyword>
<evidence type="ECO:0000256" key="5">
    <source>
        <dbReference type="ARBA" id="ARBA00022741"/>
    </source>
</evidence>
<evidence type="ECO:0000256" key="1">
    <source>
        <dbReference type="ARBA" id="ARBA00004496"/>
    </source>
</evidence>
<dbReference type="GO" id="GO:0006420">
    <property type="term" value="P:arginyl-tRNA aminoacylation"/>
    <property type="evidence" value="ECO:0007669"/>
    <property type="project" value="UniProtKB-UniRule"/>
</dbReference>
<accession>A0A518DZD5</accession>
<dbReference type="GO" id="GO:0005737">
    <property type="term" value="C:cytoplasm"/>
    <property type="evidence" value="ECO:0007669"/>
    <property type="project" value="UniProtKB-SubCell"/>
</dbReference>
<evidence type="ECO:0000256" key="4">
    <source>
        <dbReference type="ARBA" id="ARBA00022598"/>
    </source>
</evidence>
<feature type="domain" description="Arginyl tRNA synthetase N-terminal" evidence="14">
    <location>
        <begin position="5"/>
        <end position="95"/>
    </location>
</feature>
<comment type="subcellular location">
    <subcellularLocation>
        <location evidence="1 10">Cytoplasm</location>
    </subcellularLocation>
</comment>
<keyword evidence="5 10" id="KW-0547">Nucleotide-binding</keyword>
<proteinExistence type="inferred from homology"/>
<dbReference type="CDD" id="cd07956">
    <property type="entry name" value="Anticodon_Ia_Arg"/>
    <property type="match status" value="1"/>
</dbReference>
<dbReference type="InterPro" id="IPR001278">
    <property type="entry name" value="Arg-tRNA-ligase"/>
</dbReference>
<dbReference type="InterPro" id="IPR005148">
    <property type="entry name" value="Arg-tRNA-synth_N"/>
</dbReference>
<dbReference type="SUPFAM" id="SSF52374">
    <property type="entry name" value="Nucleotidylyl transferase"/>
    <property type="match status" value="1"/>
</dbReference>
<dbReference type="Pfam" id="PF05746">
    <property type="entry name" value="DALR_1"/>
    <property type="match status" value="1"/>
</dbReference>
<dbReference type="PANTHER" id="PTHR11956">
    <property type="entry name" value="ARGINYL-TRNA SYNTHETASE"/>
    <property type="match status" value="1"/>
</dbReference>
<dbReference type="Gene3D" id="3.30.1360.70">
    <property type="entry name" value="Arginyl tRNA synthetase N-terminal domain"/>
    <property type="match status" value="1"/>
</dbReference>
<dbReference type="GO" id="GO:0004814">
    <property type="term" value="F:arginine-tRNA ligase activity"/>
    <property type="evidence" value="ECO:0007669"/>
    <property type="project" value="UniProtKB-UniRule"/>
</dbReference>
<evidence type="ECO:0000256" key="6">
    <source>
        <dbReference type="ARBA" id="ARBA00022840"/>
    </source>
</evidence>
<feature type="domain" description="DALR anticodon binding" evidence="13">
    <location>
        <begin position="539"/>
        <end position="659"/>
    </location>
</feature>
<dbReference type="Pfam" id="PF00750">
    <property type="entry name" value="tRNA-synt_1d"/>
    <property type="match status" value="2"/>
</dbReference>
<dbReference type="EMBL" id="CP036433">
    <property type="protein sequence ID" value="QDU97204.1"/>
    <property type="molecule type" value="Genomic_DNA"/>
</dbReference>
<sequence>MNILGLLRSRVAAALAKVTEHLDDDPALLASLLDMVRPSQNPQFGDYQVNCAMSLSKRLGQTARETAAAIVEHLDVADFCDPPEIAGPGFINLRLTNAWLQQQLAVAASDDRLGIEPVAQPRTYVVDYSSPNVAKPMHVGHIRSTVIGDSLARILRFLGHKVITDNHLGDWGTQFGMIIYGYKHFRDDNAYEAEPVAELSRLYRQVHALMEYHSNKRGLFDAENRVSAKMEELATHRALLPTGDKKRDSAQKKARHKLEQQVEKLAEDLGHVKEKISKVESDTTLYMLALKHEKIDQAVLEETAKLHQHDPENTALWEQFLPHCRAHIQRVYDRLGVVFDHELGESFYHDQLAGVVEDFEKAGLARESDGAMCVFLDGFDAPMIIRKRDGAFLYATTDLATIDYRVKEWAPDAILYVVDFRQGDHFSKLFAAAKKWRGDSLELRHVSFGTVTDDQGRPFKTRDGVAAGLEGLLDQAVGAAGAVLEESLSDLTAEERAEVADIVGHAAIKYADLSHNRTSDYKFSLEKMIALNGNTATYMQYAYARVQSIFRRGEIDINALRAQAPTILLDEPAERALALEILRFHDALSDVLNDYRPNVLTDYLFEQLAKAYSAFFEKCPVLKVDTPEQKSSRLLLCDLTARTIRQGLELLGIQVVDRM</sequence>
<dbReference type="Pfam" id="PF03485">
    <property type="entry name" value="Arg_tRNA_synt_N"/>
    <property type="match status" value="1"/>
</dbReference>
<reference evidence="15 16" key="1">
    <citation type="submission" date="2019-02" db="EMBL/GenBank/DDBJ databases">
        <title>Deep-cultivation of Planctomycetes and their phenomic and genomic characterization uncovers novel biology.</title>
        <authorList>
            <person name="Wiegand S."/>
            <person name="Jogler M."/>
            <person name="Boedeker C."/>
            <person name="Pinto D."/>
            <person name="Vollmers J."/>
            <person name="Rivas-Marin E."/>
            <person name="Kohn T."/>
            <person name="Peeters S.H."/>
            <person name="Heuer A."/>
            <person name="Rast P."/>
            <person name="Oberbeckmann S."/>
            <person name="Bunk B."/>
            <person name="Jeske O."/>
            <person name="Meyerdierks A."/>
            <person name="Storesund J.E."/>
            <person name="Kallscheuer N."/>
            <person name="Luecker S."/>
            <person name="Lage O.M."/>
            <person name="Pohl T."/>
            <person name="Merkel B.J."/>
            <person name="Hornburger P."/>
            <person name="Mueller R.-W."/>
            <person name="Bruemmer F."/>
            <person name="Labrenz M."/>
            <person name="Spormann A.M."/>
            <person name="Op den Camp H."/>
            <person name="Overmann J."/>
            <person name="Amann R."/>
            <person name="Jetten M.S.M."/>
            <person name="Mascher T."/>
            <person name="Medema M.H."/>
            <person name="Devos D.P."/>
            <person name="Kaster A.-K."/>
            <person name="Ovreas L."/>
            <person name="Rohde M."/>
            <person name="Galperin M.Y."/>
            <person name="Jogler C."/>
        </authorList>
    </citation>
    <scope>NUCLEOTIDE SEQUENCE [LARGE SCALE GENOMIC DNA]</scope>
    <source>
        <strain evidence="15 16">Pla85_3_4</strain>
    </source>
</reference>
<evidence type="ECO:0000259" key="14">
    <source>
        <dbReference type="SMART" id="SM01016"/>
    </source>
</evidence>
<name>A0A518DZD5_9BACT</name>
<dbReference type="HAMAP" id="MF_00123">
    <property type="entry name" value="Arg_tRNA_synth"/>
    <property type="match status" value="1"/>
</dbReference>
<dbReference type="InterPro" id="IPR001412">
    <property type="entry name" value="aa-tRNA-synth_I_CS"/>
</dbReference>
<dbReference type="FunFam" id="1.10.730.10:FF:000008">
    <property type="entry name" value="Arginine--tRNA ligase"/>
    <property type="match status" value="1"/>
</dbReference>
<keyword evidence="16" id="KW-1185">Reference proteome</keyword>
<dbReference type="Gene3D" id="1.10.730.10">
    <property type="entry name" value="Isoleucyl-tRNA Synthetase, Domain 1"/>
    <property type="match status" value="1"/>
</dbReference>
<evidence type="ECO:0000256" key="11">
    <source>
        <dbReference type="RuleBase" id="RU363038"/>
    </source>
</evidence>
<gene>
    <name evidence="10 15" type="primary">argS</name>
    <name evidence="15" type="ORF">Pla8534_50490</name>
</gene>
<protein>
    <recommendedName>
        <fullName evidence="10">Arginine--tRNA ligase</fullName>
        <ecNumber evidence="10">6.1.1.19</ecNumber>
    </recommendedName>
    <alternativeName>
        <fullName evidence="10">Arginyl-tRNA synthetase</fullName>
        <shortName evidence="10">ArgRS</shortName>
    </alternativeName>
</protein>
<keyword evidence="6 10" id="KW-0067">ATP-binding</keyword>
<evidence type="ECO:0000256" key="10">
    <source>
        <dbReference type="HAMAP-Rule" id="MF_00123"/>
    </source>
</evidence>
<evidence type="ECO:0000313" key="16">
    <source>
        <dbReference type="Proteomes" id="UP000317648"/>
    </source>
</evidence>
<comment type="similarity">
    <text evidence="2 10 11">Belongs to the class-I aminoacyl-tRNA synthetase family.</text>
</comment>
<dbReference type="PRINTS" id="PR01038">
    <property type="entry name" value="TRNASYNTHARG"/>
</dbReference>
<dbReference type="OrthoDB" id="9805987at2"/>
<organism evidence="15 16">
    <name type="scientific">Lignipirellula cremea</name>
    <dbReference type="NCBI Taxonomy" id="2528010"/>
    <lineage>
        <taxon>Bacteria</taxon>
        <taxon>Pseudomonadati</taxon>
        <taxon>Planctomycetota</taxon>
        <taxon>Planctomycetia</taxon>
        <taxon>Pirellulales</taxon>
        <taxon>Pirellulaceae</taxon>
        <taxon>Lignipirellula</taxon>
    </lineage>
</organism>
<dbReference type="KEGG" id="lcre:Pla8534_50490"/>
<dbReference type="GO" id="GO:0005524">
    <property type="term" value="F:ATP binding"/>
    <property type="evidence" value="ECO:0007669"/>
    <property type="project" value="UniProtKB-UniRule"/>
</dbReference>
<dbReference type="InterPro" id="IPR008909">
    <property type="entry name" value="DALR_anticod-bd"/>
</dbReference>
<comment type="subunit">
    <text evidence="10">Monomer.</text>
</comment>
<dbReference type="InterPro" id="IPR009080">
    <property type="entry name" value="tRNAsynth_Ia_anticodon-bd"/>
</dbReference>
<evidence type="ECO:0000256" key="3">
    <source>
        <dbReference type="ARBA" id="ARBA00022490"/>
    </source>
</evidence>